<dbReference type="Proteomes" id="UP000054785">
    <property type="component" value="Unassembled WGS sequence"/>
</dbReference>
<keyword evidence="3" id="KW-0969">Cilium</keyword>
<keyword evidence="3" id="KW-0282">Flagellum</keyword>
<protein>
    <submittedName>
        <fullName evidence="3">Flagellar assembly protein H</fullName>
    </submittedName>
</protein>
<evidence type="ECO:0000313" key="3">
    <source>
        <dbReference type="EMBL" id="KTD00113.1"/>
    </source>
</evidence>
<dbReference type="InterPro" id="IPR018035">
    <property type="entry name" value="Flagellar_FliH/T3SS_HrpE"/>
</dbReference>
<accession>A0A0W0TX65</accession>
<proteinExistence type="predicted"/>
<dbReference type="EMBL" id="LNYC01000037">
    <property type="protein sequence ID" value="KTD00113.1"/>
    <property type="molecule type" value="Genomic_DNA"/>
</dbReference>
<name>A0A0W0TX65_9GAMM</name>
<feature type="compositionally biased region" description="Polar residues" evidence="1">
    <location>
        <begin position="39"/>
        <end position="49"/>
    </location>
</feature>
<dbReference type="PATRIC" id="fig|45065.4.peg.1097"/>
<dbReference type="RefSeq" id="WP_028386882.1">
    <property type="nucleotide sequence ID" value="NZ_CAAAHN010000001.1"/>
</dbReference>
<feature type="domain" description="Flagellar assembly protein FliH/Type III secretion system HrpE" evidence="2">
    <location>
        <begin position="78"/>
        <end position="194"/>
    </location>
</feature>
<evidence type="ECO:0000259" key="2">
    <source>
        <dbReference type="Pfam" id="PF02108"/>
    </source>
</evidence>
<gene>
    <name evidence="3" type="ORF">Lgee_1025</name>
</gene>
<keyword evidence="4" id="KW-1185">Reference proteome</keyword>
<organism evidence="3 4">
    <name type="scientific">Legionella geestiana</name>
    <dbReference type="NCBI Taxonomy" id="45065"/>
    <lineage>
        <taxon>Bacteria</taxon>
        <taxon>Pseudomonadati</taxon>
        <taxon>Pseudomonadota</taxon>
        <taxon>Gammaproteobacteria</taxon>
        <taxon>Legionellales</taxon>
        <taxon>Legionellaceae</taxon>
        <taxon>Legionella</taxon>
    </lineage>
</organism>
<dbReference type="STRING" id="45065.Lgee_1025"/>
<sequence length="200" mass="22225">MDAVESDIGEIWHFPEIVVTAPENPPDMALPAEEDTVSPEETLSETASDTPPEEPPTEILPDIQGMLEQNLRNQALYLDTIAFEMRQILEGFDHELYRQIVGIVQKVTRKIIHREIALNPDTLKTMVIEAMSRINTDNAPCTLHVAKEDKALFDTVYAGENVSVTVDETLAPGDFRIKTLHSTLISAIDARIHALLGLEA</sequence>
<reference evidence="3 4" key="1">
    <citation type="submission" date="2015-11" db="EMBL/GenBank/DDBJ databases">
        <title>Genomic analysis of 38 Legionella species identifies large and diverse effector repertoires.</title>
        <authorList>
            <person name="Burstein D."/>
            <person name="Amaro F."/>
            <person name="Zusman T."/>
            <person name="Lifshitz Z."/>
            <person name="Cohen O."/>
            <person name="Gilbert J.A."/>
            <person name="Pupko T."/>
            <person name="Shuman H.A."/>
            <person name="Segal G."/>
        </authorList>
    </citation>
    <scope>NUCLEOTIDE SEQUENCE [LARGE SCALE GENOMIC DNA]</scope>
    <source>
        <strain evidence="3 4">ATCC 49504</strain>
    </source>
</reference>
<comment type="caution">
    <text evidence="3">The sequence shown here is derived from an EMBL/GenBank/DDBJ whole genome shotgun (WGS) entry which is preliminary data.</text>
</comment>
<feature type="region of interest" description="Disordered" evidence="1">
    <location>
        <begin position="21"/>
        <end position="60"/>
    </location>
</feature>
<evidence type="ECO:0000256" key="1">
    <source>
        <dbReference type="SAM" id="MobiDB-lite"/>
    </source>
</evidence>
<dbReference type="AlphaFoldDB" id="A0A0W0TX65"/>
<dbReference type="Pfam" id="PF02108">
    <property type="entry name" value="FliH"/>
    <property type="match status" value="1"/>
</dbReference>
<keyword evidence="3" id="KW-0966">Cell projection</keyword>
<evidence type="ECO:0000313" key="4">
    <source>
        <dbReference type="Proteomes" id="UP000054785"/>
    </source>
</evidence>